<proteinExistence type="inferred from homology"/>
<organism evidence="6 7">
    <name type="scientific">Vreelandella glaciei</name>
    <dbReference type="NCBI Taxonomy" id="186761"/>
    <lineage>
        <taxon>Bacteria</taxon>
        <taxon>Pseudomonadati</taxon>
        <taxon>Pseudomonadota</taxon>
        <taxon>Gammaproteobacteria</taxon>
        <taxon>Oceanospirillales</taxon>
        <taxon>Halomonadaceae</taxon>
        <taxon>Vreelandella</taxon>
    </lineage>
</organism>
<dbReference type="GO" id="GO:0003677">
    <property type="term" value="F:DNA binding"/>
    <property type="evidence" value="ECO:0007669"/>
    <property type="project" value="UniProtKB-KW"/>
</dbReference>
<gene>
    <name evidence="6" type="ORF">HZS80_16565</name>
</gene>
<dbReference type="GO" id="GO:0005829">
    <property type="term" value="C:cytosol"/>
    <property type="evidence" value="ECO:0007669"/>
    <property type="project" value="TreeGrafter"/>
</dbReference>
<dbReference type="InterPro" id="IPR000847">
    <property type="entry name" value="LysR_HTH_N"/>
</dbReference>
<dbReference type="GO" id="GO:0003700">
    <property type="term" value="F:DNA-binding transcription factor activity"/>
    <property type="evidence" value="ECO:0007669"/>
    <property type="project" value="InterPro"/>
</dbReference>
<dbReference type="SUPFAM" id="SSF53850">
    <property type="entry name" value="Periplasmic binding protein-like II"/>
    <property type="match status" value="1"/>
</dbReference>
<comment type="similarity">
    <text evidence="1">Belongs to the LysR transcriptional regulatory family.</text>
</comment>
<reference evidence="6 7" key="1">
    <citation type="journal article" date="2003" name="Extremophiles">
        <title>Halomonas glaciei sp. nov. isolated from fast ice of Adelie Land, Antarctica.</title>
        <authorList>
            <person name="Reddy G.S."/>
            <person name="Raghavan P.U."/>
            <person name="Sarita N.B."/>
            <person name="Prakash J.S."/>
            <person name="Nagesh N."/>
            <person name="Delille D."/>
            <person name="Shivaji S."/>
        </authorList>
    </citation>
    <scope>NUCLEOTIDE SEQUENCE [LARGE SCALE GENOMIC DNA]</scope>
    <source>
        <strain evidence="6 7">DD39</strain>
    </source>
</reference>
<dbReference type="EMBL" id="JACCDE010000026">
    <property type="protein sequence ID" value="NYS79307.1"/>
    <property type="molecule type" value="Genomic_DNA"/>
</dbReference>
<keyword evidence="7" id="KW-1185">Reference proteome</keyword>
<dbReference type="AlphaFoldDB" id="A0A7Z0RZG8"/>
<dbReference type="SUPFAM" id="SSF46785">
    <property type="entry name" value="Winged helix' DNA-binding domain"/>
    <property type="match status" value="1"/>
</dbReference>
<dbReference type="Pfam" id="PF03466">
    <property type="entry name" value="LysR_substrate"/>
    <property type="match status" value="1"/>
</dbReference>
<evidence type="ECO:0000256" key="1">
    <source>
        <dbReference type="ARBA" id="ARBA00009437"/>
    </source>
</evidence>
<dbReference type="InterPro" id="IPR050950">
    <property type="entry name" value="HTH-type_LysR_regulators"/>
</dbReference>
<evidence type="ECO:0000313" key="7">
    <source>
        <dbReference type="Proteomes" id="UP000526892"/>
    </source>
</evidence>
<protein>
    <submittedName>
        <fullName evidence="6">LysR family transcriptional regulator</fullName>
    </submittedName>
</protein>
<evidence type="ECO:0000259" key="5">
    <source>
        <dbReference type="PROSITE" id="PS50931"/>
    </source>
</evidence>
<dbReference type="PANTHER" id="PTHR30419">
    <property type="entry name" value="HTH-TYPE TRANSCRIPTIONAL REGULATOR YBHD"/>
    <property type="match status" value="1"/>
</dbReference>
<dbReference type="InterPro" id="IPR005119">
    <property type="entry name" value="LysR_subst-bd"/>
</dbReference>
<evidence type="ECO:0000256" key="2">
    <source>
        <dbReference type="ARBA" id="ARBA00023015"/>
    </source>
</evidence>
<feature type="domain" description="HTH lysR-type" evidence="5">
    <location>
        <begin position="1"/>
        <end position="55"/>
    </location>
</feature>
<dbReference type="PANTHER" id="PTHR30419:SF8">
    <property type="entry name" value="NITROGEN ASSIMILATION TRANSCRIPTIONAL ACTIVATOR-RELATED"/>
    <property type="match status" value="1"/>
</dbReference>
<dbReference type="Gene3D" id="1.10.10.10">
    <property type="entry name" value="Winged helix-like DNA-binding domain superfamily/Winged helix DNA-binding domain"/>
    <property type="match status" value="1"/>
</dbReference>
<dbReference type="PROSITE" id="PS50931">
    <property type="entry name" value="HTH_LYSR"/>
    <property type="match status" value="1"/>
</dbReference>
<evidence type="ECO:0000256" key="3">
    <source>
        <dbReference type="ARBA" id="ARBA00023125"/>
    </source>
</evidence>
<keyword evidence="3" id="KW-0238">DNA-binding</keyword>
<keyword evidence="2" id="KW-0805">Transcription regulation</keyword>
<evidence type="ECO:0000313" key="6">
    <source>
        <dbReference type="EMBL" id="NYS79307.1"/>
    </source>
</evidence>
<dbReference type="Gene3D" id="3.40.190.290">
    <property type="match status" value="1"/>
</dbReference>
<evidence type="ECO:0000256" key="4">
    <source>
        <dbReference type="ARBA" id="ARBA00023163"/>
    </source>
</evidence>
<keyword evidence="4" id="KW-0804">Transcription</keyword>
<sequence length="298" mass="33869">MRYFSVSAQCGSFRAASEQLHVATSAISRQIKLLEDELGEPLFERSAGRKQLRLTAAGELLMNYIRNDESEMRRMRSDIDALKGMRRGKINFGVPESFVRDFLPETLAAFQQQYPNITYNIQVSGTPKLLEMLARDELDFALSFNPQPISDIKHIYEMLLPTCVLAHVTHPLASKKSVRLSDCAEYDIALPDSSVSAKVVYDQMFSDSRIEPRTNLTSNSYELLRSMAIQGLSIAIVNSHISHSSSSKTQYRYIPFDDPRVKPQRLTCCIRRGRNLSVTALTLIEFFKKSLFQLENNK</sequence>
<comment type="caution">
    <text evidence="6">The sequence shown here is derived from an EMBL/GenBank/DDBJ whole genome shotgun (WGS) entry which is preliminary data.</text>
</comment>
<dbReference type="InterPro" id="IPR036390">
    <property type="entry name" value="WH_DNA-bd_sf"/>
</dbReference>
<dbReference type="InterPro" id="IPR036388">
    <property type="entry name" value="WH-like_DNA-bd_sf"/>
</dbReference>
<dbReference type="CDD" id="cd05466">
    <property type="entry name" value="PBP2_LTTR_substrate"/>
    <property type="match status" value="1"/>
</dbReference>
<name>A0A7Z0RZG8_9GAMM</name>
<accession>A0A7Z0RZG8</accession>
<dbReference type="PRINTS" id="PR00039">
    <property type="entry name" value="HTHLYSR"/>
</dbReference>
<dbReference type="Proteomes" id="UP000526892">
    <property type="component" value="Unassembled WGS sequence"/>
</dbReference>
<dbReference type="Pfam" id="PF00126">
    <property type="entry name" value="HTH_1"/>
    <property type="match status" value="1"/>
</dbReference>